<evidence type="ECO:0000259" key="1">
    <source>
        <dbReference type="Pfam" id="PF08719"/>
    </source>
</evidence>
<reference evidence="2" key="1">
    <citation type="submission" date="2023-03" db="EMBL/GenBank/DDBJ databases">
        <title>Massive genome expansion in bonnet fungi (Mycena s.s.) driven by repeated elements and novel gene families across ecological guilds.</title>
        <authorList>
            <consortium name="Lawrence Berkeley National Laboratory"/>
            <person name="Harder C.B."/>
            <person name="Miyauchi S."/>
            <person name="Viragh M."/>
            <person name="Kuo A."/>
            <person name="Thoen E."/>
            <person name="Andreopoulos B."/>
            <person name="Lu D."/>
            <person name="Skrede I."/>
            <person name="Drula E."/>
            <person name="Henrissat B."/>
            <person name="Morin E."/>
            <person name="Kohler A."/>
            <person name="Barry K."/>
            <person name="LaButti K."/>
            <person name="Morin E."/>
            <person name="Salamov A."/>
            <person name="Lipzen A."/>
            <person name="Mereny Z."/>
            <person name="Hegedus B."/>
            <person name="Baldrian P."/>
            <person name="Stursova M."/>
            <person name="Weitz H."/>
            <person name="Taylor A."/>
            <person name="Grigoriev I.V."/>
            <person name="Nagy L.G."/>
            <person name="Martin F."/>
            <person name="Kauserud H."/>
        </authorList>
    </citation>
    <scope>NUCLEOTIDE SEQUENCE</scope>
    <source>
        <strain evidence="2">CBHHK002</strain>
    </source>
</reference>
<evidence type="ECO:0000313" key="2">
    <source>
        <dbReference type="EMBL" id="KAJ7349827.1"/>
    </source>
</evidence>
<dbReference type="Pfam" id="PF08719">
    <property type="entry name" value="NADAR"/>
    <property type="match status" value="1"/>
</dbReference>
<dbReference type="EMBL" id="JARIHO010000015">
    <property type="protein sequence ID" value="KAJ7349827.1"/>
    <property type="molecule type" value="Genomic_DNA"/>
</dbReference>
<evidence type="ECO:0000313" key="3">
    <source>
        <dbReference type="Proteomes" id="UP001218218"/>
    </source>
</evidence>
<dbReference type="Proteomes" id="UP001218218">
    <property type="component" value="Unassembled WGS sequence"/>
</dbReference>
<dbReference type="InterPro" id="IPR037238">
    <property type="entry name" value="YbiA-like_sf"/>
</dbReference>
<sequence length="156" mass="18121">PEKRKKRILINLRATSKYHGFTNGSRHSVTYNGKRYPTSEHLYQAFKFMDNRPDIAEVIRTVPKSPGAAFTYSMAHRAQQHPDWDRMCIAKMEIALWHKFMQNADIKQKLLDTGDAELVRPTTDNFWGVGMDEKGRNEFGKVLERVRASLRESEAH</sequence>
<protein>
    <recommendedName>
        <fullName evidence="1">NADAR domain-containing protein</fullName>
    </recommendedName>
</protein>
<name>A0AAD7ESY9_9AGAR</name>
<dbReference type="NCBIfam" id="TIGR02464">
    <property type="entry name" value="ribofla_fusion"/>
    <property type="match status" value="1"/>
</dbReference>
<gene>
    <name evidence="2" type="ORF">DFH08DRAFT_696507</name>
</gene>
<dbReference type="Gene3D" id="1.10.357.40">
    <property type="entry name" value="YbiA-like"/>
    <property type="match status" value="1"/>
</dbReference>
<organism evidence="2 3">
    <name type="scientific">Mycena albidolilacea</name>
    <dbReference type="NCBI Taxonomy" id="1033008"/>
    <lineage>
        <taxon>Eukaryota</taxon>
        <taxon>Fungi</taxon>
        <taxon>Dikarya</taxon>
        <taxon>Basidiomycota</taxon>
        <taxon>Agaricomycotina</taxon>
        <taxon>Agaricomycetes</taxon>
        <taxon>Agaricomycetidae</taxon>
        <taxon>Agaricales</taxon>
        <taxon>Marasmiineae</taxon>
        <taxon>Mycenaceae</taxon>
        <taxon>Mycena</taxon>
    </lineage>
</organism>
<keyword evidence="3" id="KW-1185">Reference proteome</keyword>
<dbReference type="SUPFAM" id="SSF143990">
    <property type="entry name" value="YbiA-like"/>
    <property type="match status" value="1"/>
</dbReference>
<dbReference type="AlphaFoldDB" id="A0AAD7ESY9"/>
<comment type="caution">
    <text evidence="2">The sequence shown here is derived from an EMBL/GenBank/DDBJ whole genome shotgun (WGS) entry which is preliminary data.</text>
</comment>
<accession>A0AAD7ESY9</accession>
<feature type="non-terminal residue" evidence="2">
    <location>
        <position position="156"/>
    </location>
</feature>
<dbReference type="InterPro" id="IPR012816">
    <property type="entry name" value="NADAR"/>
</dbReference>
<proteinExistence type="predicted"/>
<feature type="domain" description="NADAR" evidence="1">
    <location>
        <begin position="22"/>
        <end position="151"/>
    </location>
</feature>
<dbReference type="CDD" id="cd15457">
    <property type="entry name" value="NADAR"/>
    <property type="match status" value="1"/>
</dbReference>